<accession>A0A8H7QK36</accession>
<dbReference type="OrthoDB" id="2267587at2759"/>
<gene>
    <name evidence="2" type="ORF">INT47_003516</name>
</gene>
<dbReference type="Proteomes" id="UP000603453">
    <property type="component" value="Unassembled WGS sequence"/>
</dbReference>
<protein>
    <recommendedName>
        <fullName evidence="4">CCHC-type domain-containing protein</fullName>
    </recommendedName>
</protein>
<name>A0A8H7QK36_9FUNG</name>
<evidence type="ECO:0000256" key="1">
    <source>
        <dbReference type="SAM" id="MobiDB-lite"/>
    </source>
</evidence>
<reference evidence="2" key="1">
    <citation type="submission" date="2020-12" db="EMBL/GenBank/DDBJ databases">
        <title>Metabolic potential, ecology and presence of endohyphal bacteria is reflected in genomic diversity of Mucoromycotina.</title>
        <authorList>
            <person name="Muszewska A."/>
            <person name="Okrasinska A."/>
            <person name="Steczkiewicz K."/>
            <person name="Drgas O."/>
            <person name="Orlowska M."/>
            <person name="Perlinska-Lenart U."/>
            <person name="Aleksandrzak-Piekarczyk T."/>
            <person name="Szatraj K."/>
            <person name="Zielenkiewicz U."/>
            <person name="Pilsyk S."/>
            <person name="Malc E."/>
            <person name="Mieczkowski P."/>
            <person name="Kruszewska J.S."/>
            <person name="Biernat P."/>
            <person name="Pawlowska J."/>
        </authorList>
    </citation>
    <scope>NUCLEOTIDE SEQUENCE</scope>
    <source>
        <strain evidence="2">WA0000017839</strain>
    </source>
</reference>
<dbReference type="AlphaFoldDB" id="A0A8H7QK36"/>
<dbReference type="EMBL" id="JAEPRD010000211">
    <property type="protein sequence ID" value="KAG2193946.1"/>
    <property type="molecule type" value="Genomic_DNA"/>
</dbReference>
<keyword evidence="3" id="KW-1185">Reference proteome</keyword>
<evidence type="ECO:0000313" key="2">
    <source>
        <dbReference type="EMBL" id="KAG2193946.1"/>
    </source>
</evidence>
<organism evidence="2 3">
    <name type="scientific">Mucor saturninus</name>
    <dbReference type="NCBI Taxonomy" id="64648"/>
    <lineage>
        <taxon>Eukaryota</taxon>
        <taxon>Fungi</taxon>
        <taxon>Fungi incertae sedis</taxon>
        <taxon>Mucoromycota</taxon>
        <taxon>Mucoromycotina</taxon>
        <taxon>Mucoromycetes</taxon>
        <taxon>Mucorales</taxon>
        <taxon>Mucorineae</taxon>
        <taxon>Mucoraceae</taxon>
        <taxon>Mucor</taxon>
    </lineage>
</organism>
<sequence length="735" mass="82908">MVPVTIVSPFSMIHGFETEKYSLEVLKQKCVDNGTSIKIVIDIKHSRLKSAKPPSTEVPLSSSRHSEDTPVNNSHQTQITSDDIPISVDLNMVVDDESEDEERDDEEVYDFIEQNNSTDPDWVLKRVRRYVPSPNVLLPVVDNLFNVYGYIKCTVTVFPLFYRHGWKQAKAVLEAIRKGHVSDPPGILFYYLVKRDSRGLPVYCCTRGPFLADCTFADYRLRHNISVGSRNRFNIEHRSHYNPSLVQALNTLRADVDQEFIPSYADSYGNSHHLVDSNEQFGICPVSQEVIDTFNYLLTFRQDFELLSQGRKLINDEKDFNIQVLTQYVLEVSSLVAVKLPTVKMLMLNFMLHNNTNPQVFSDVLRSTKYNKYHYLASRQGIRFALTPVHTYEEYKLDTILANQAQCDMMRSNIRHESRLVNAQRPNTFTHLGSSELSSNVISNDLNVPVIISSLQTPEITRPARIIAPALMTPIDSSSSFTFQQLHRSPRMQIPRLQNNFTSATTTTTTTANRGNFYILPPKERKPRTCKKCNSSSCKGKMNRNFCNSQTMAEEYTCGGYFEGELSLILDISAGYIDASGDKVKNEPLTNNLYLEKCDCFASATFKGAPTVCHWCRLAGLVRSKCPDLAKTKCFSCHGNGHTAKFCKRKKHGVTELPVLDEIPIDLPSPTVDSFQAQVFSDSDTDIFDVSTSPKFEPSGSAASKFATTVASVSMEVDNVEDIIDIIIKLFVTSH</sequence>
<feature type="region of interest" description="Disordered" evidence="1">
    <location>
        <begin position="50"/>
        <end position="78"/>
    </location>
</feature>
<evidence type="ECO:0000313" key="3">
    <source>
        <dbReference type="Proteomes" id="UP000603453"/>
    </source>
</evidence>
<feature type="compositionally biased region" description="Polar residues" evidence="1">
    <location>
        <begin position="58"/>
        <end position="78"/>
    </location>
</feature>
<evidence type="ECO:0008006" key="4">
    <source>
        <dbReference type="Google" id="ProtNLM"/>
    </source>
</evidence>
<proteinExistence type="predicted"/>
<comment type="caution">
    <text evidence="2">The sequence shown here is derived from an EMBL/GenBank/DDBJ whole genome shotgun (WGS) entry which is preliminary data.</text>
</comment>